<dbReference type="EMBL" id="LMTR01000011">
    <property type="protein sequence ID" value="KWT72409.1"/>
    <property type="molecule type" value="Genomic_DNA"/>
</dbReference>
<dbReference type="Gene3D" id="1.10.287.110">
    <property type="entry name" value="DnaJ domain"/>
    <property type="match status" value="1"/>
</dbReference>
<dbReference type="InterPro" id="IPR036869">
    <property type="entry name" value="J_dom_sf"/>
</dbReference>
<gene>
    <name evidence="2" type="ORF">APY04_0100</name>
</gene>
<evidence type="ECO:0000259" key="1">
    <source>
        <dbReference type="PROSITE" id="PS50076"/>
    </source>
</evidence>
<dbReference type="PATRIC" id="fig|121290.4.peg.1423"/>
<reference evidence="2 3" key="1">
    <citation type="submission" date="2015-10" db="EMBL/GenBank/DDBJ databases">
        <title>Transcriptomic analysis of a linuron degrading triple-species bacterial consortium.</title>
        <authorList>
            <person name="Albers P."/>
        </authorList>
    </citation>
    <scope>NUCLEOTIDE SEQUENCE [LARGE SCALE GENOMIC DNA]</scope>
    <source>
        <strain evidence="2 3">WDL6</strain>
    </source>
</reference>
<dbReference type="STRING" id="121290.APY04_0100"/>
<proteinExistence type="predicted"/>
<evidence type="ECO:0000313" key="2">
    <source>
        <dbReference type="EMBL" id="KWT72409.1"/>
    </source>
</evidence>
<accession>A0A109BP64</accession>
<protein>
    <recommendedName>
        <fullName evidence="1">J domain-containing protein</fullName>
    </recommendedName>
</protein>
<organism evidence="2 3">
    <name type="scientific">Hyphomicrobium sulfonivorans</name>
    <dbReference type="NCBI Taxonomy" id="121290"/>
    <lineage>
        <taxon>Bacteria</taxon>
        <taxon>Pseudomonadati</taxon>
        <taxon>Pseudomonadota</taxon>
        <taxon>Alphaproteobacteria</taxon>
        <taxon>Hyphomicrobiales</taxon>
        <taxon>Hyphomicrobiaceae</taxon>
        <taxon>Hyphomicrobium</taxon>
    </lineage>
</organism>
<keyword evidence="3" id="KW-1185">Reference proteome</keyword>
<dbReference type="InterPro" id="IPR001623">
    <property type="entry name" value="DnaJ_domain"/>
</dbReference>
<dbReference type="AlphaFoldDB" id="A0A109BP64"/>
<evidence type="ECO:0000313" key="3">
    <source>
        <dbReference type="Proteomes" id="UP000059074"/>
    </source>
</evidence>
<dbReference type="PROSITE" id="PS50076">
    <property type="entry name" value="DNAJ_2"/>
    <property type="match status" value="1"/>
</dbReference>
<name>A0A109BP64_HYPSL</name>
<dbReference type="SUPFAM" id="SSF46565">
    <property type="entry name" value="Chaperone J-domain"/>
    <property type="match status" value="1"/>
</dbReference>
<dbReference type="Proteomes" id="UP000059074">
    <property type="component" value="Unassembled WGS sequence"/>
</dbReference>
<feature type="domain" description="J" evidence="1">
    <location>
        <begin position="84"/>
        <end position="147"/>
    </location>
</feature>
<comment type="caution">
    <text evidence="2">The sequence shown here is derived from an EMBL/GenBank/DDBJ whole genome shotgun (WGS) entry which is preliminary data.</text>
</comment>
<sequence length="187" mass="20681">MKMPAMNDGDVALKLALELMHMPSRVRYVRAAPLPGGLDDLLCIAAGDETKAQHVASVLERDPGLIAAAARFFVEQILLAPDANCYRMLGAEQTASAASLRRNMALILRVLHPDVDRDGLSVLAGRVIGAWDQLKTPEKRRAYDQQLALRGGAHADHRRRMPARIRKRQTAKTGWLQKLAAVFGWNR</sequence>